<dbReference type="AlphaFoldDB" id="A0A3A1NPK6"/>
<organism evidence="1 3">
    <name type="scientific">Flagellimonas pelagia</name>
    <dbReference type="NCBI Taxonomy" id="2306998"/>
    <lineage>
        <taxon>Bacteria</taxon>
        <taxon>Pseudomonadati</taxon>
        <taxon>Bacteroidota</taxon>
        <taxon>Flavobacteriia</taxon>
        <taxon>Flavobacteriales</taxon>
        <taxon>Flavobacteriaceae</taxon>
        <taxon>Flagellimonas</taxon>
    </lineage>
</organism>
<dbReference type="Pfam" id="PF20125">
    <property type="entry name" value="DUF6515"/>
    <property type="match status" value="1"/>
</dbReference>
<dbReference type="RefSeq" id="WP_119645694.1">
    <property type="nucleotide sequence ID" value="NZ_QXFI01000006.1"/>
</dbReference>
<sequence>MKKIIQTSKLWVVPLLFFALTSELSAQVVVRRPAVTVVRRPVVRPYVYPVARPVVVAPVPLPRYYTPVYYAGNPYYYSDGVFYVRIEQSESYKVVVPPVGTIVPSLPEGARVTIIDDREYFEYGEVIYKRILVENLVKYEVVGYTKQ</sequence>
<evidence type="ECO:0000313" key="3">
    <source>
        <dbReference type="Proteomes" id="UP000266691"/>
    </source>
</evidence>
<dbReference type="Proteomes" id="UP000321621">
    <property type="component" value="Unassembled WGS sequence"/>
</dbReference>
<dbReference type="EMBL" id="QXFI01000006">
    <property type="protein sequence ID" value="RIV47434.1"/>
    <property type="molecule type" value="Genomic_DNA"/>
</dbReference>
<reference evidence="1 3" key="1">
    <citation type="submission" date="2018-08" db="EMBL/GenBank/DDBJ databases">
        <title>Proposal of Muricauda 72 sp.nov. and Muricauda NH166 sp.nov., isolated from seawater.</title>
        <authorList>
            <person name="Cheng H."/>
            <person name="Wu Y.-H."/>
            <person name="Guo L.-L."/>
            <person name="Xu X.-W."/>
        </authorList>
    </citation>
    <scope>NUCLEOTIDE SEQUENCE [LARGE SCALE GENOMIC DNA]</scope>
    <source>
        <strain evidence="1 3">72</strain>
    </source>
</reference>
<evidence type="ECO:0000313" key="2">
    <source>
        <dbReference type="EMBL" id="TXK01266.1"/>
    </source>
</evidence>
<proteinExistence type="predicted"/>
<gene>
    <name evidence="1" type="ORF">D2V05_00625</name>
    <name evidence="2" type="ORF">FQ017_00615</name>
</gene>
<dbReference type="EMBL" id="VNWK01000006">
    <property type="protein sequence ID" value="TXK01266.1"/>
    <property type="molecule type" value="Genomic_DNA"/>
</dbReference>
<evidence type="ECO:0000313" key="4">
    <source>
        <dbReference type="Proteomes" id="UP000321621"/>
    </source>
</evidence>
<reference evidence="2 4" key="2">
    <citation type="submission" date="2019-07" db="EMBL/GenBank/DDBJ databases">
        <title>Draft genome of two Muricauda strains isolated from deep sea.</title>
        <authorList>
            <person name="Sun C."/>
        </authorList>
    </citation>
    <scope>NUCLEOTIDE SEQUENCE [LARGE SCALE GENOMIC DNA]</scope>
    <source>
        <strain evidence="2 4">72</strain>
    </source>
</reference>
<name>A0A3A1NPK6_9FLAO</name>
<dbReference type="InterPro" id="IPR045398">
    <property type="entry name" value="DUF6515"/>
</dbReference>
<dbReference type="Proteomes" id="UP000266691">
    <property type="component" value="Unassembled WGS sequence"/>
</dbReference>
<keyword evidence="4" id="KW-1185">Reference proteome</keyword>
<comment type="caution">
    <text evidence="1">The sequence shown here is derived from an EMBL/GenBank/DDBJ whole genome shotgun (WGS) entry which is preliminary data.</text>
</comment>
<dbReference type="OrthoDB" id="826470at2"/>
<protein>
    <submittedName>
        <fullName evidence="1">Uncharacterized protein</fullName>
    </submittedName>
</protein>
<accession>A0A3A1NPK6</accession>
<evidence type="ECO:0000313" key="1">
    <source>
        <dbReference type="EMBL" id="RIV47434.1"/>
    </source>
</evidence>